<feature type="transmembrane region" description="Helical" evidence="1">
    <location>
        <begin position="61"/>
        <end position="92"/>
    </location>
</feature>
<gene>
    <name evidence="2" type="ORF">AMST5_03275</name>
</gene>
<accession>A0AA48REH7</accession>
<feature type="transmembrane region" description="Helical" evidence="1">
    <location>
        <begin position="113"/>
        <end position="134"/>
    </location>
</feature>
<keyword evidence="1" id="KW-1133">Transmembrane helix</keyword>
<dbReference type="AlphaFoldDB" id="A0AA48REH7"/>
<dbReference type="EMBL" id="OY288114">
    <property type="protein sequence ID" value="CAJ0881752.1"/>
    <property type="molecule type" value="Genomic_DNA"/>
</dbReference>
<feature type="transmembrane region" description="Helical" evidence="1">
    <location>
        <begin position="140"/>
        <end position="160"/>
    </location>
</feature>
<evidence type="ECO:0000256" key="1">
    <source>
        <dbReference type="SAM" id="Phobius"/>
    </source>
</evidence>
<proteinExistence type="predicted"/>
<keyword evidence="1" id="KW-0472">Membrane</keyword>
<feature type="transmembrane region" description="Helical" evidence="1">
    <location>
        <begin position="28"/>
        <end position="49"/>
    </location>
</feature>
<organism evidence="2">
    <name type="scientific">freshwater sediment metagenome</name>
    <dbReference type="NCBI Taxonomy" id="556182"/>
    <lineage>
        <taxon>unclassified sequences</taxon>
        <taxon>metagenomes</taxon>
        <taxon>ecological metagenomes</taxon>
    </lineage>
</organism>
<reference evidence="2" key="1">
    <citation type="submission" date="2023-07" db="EMBL/GenBank/DDBJ databases">
        <authorList>
            <person name="Pelsma A.J. K."/>
        </authorList>
    </citation>
    <scope>NUCLEOTIDE SEQUENCE</scope>
</reference>
<name>A0AA48REH7_9ZZZZ</name>
<evidence type="ECO:0000313" key="2">
    <source>
        <dbReference type="EMBL" id="CAJ0881752.1"/>
    </source>
</evidence>
<sequence>MTDQLEKTGRSAQETALFIWKVMSVGPIAFFLWLLVIGLLLLFASLGIGPDFANPQSDGTMIVLAIVIELIAGLPPILAIVLGEIMGVIVASRNRDRLAGTVFESHARSAIRTCWIMFAGFGATIFLILALLAIPNIGAVGFGVGGVLLMLATLPLLFLWKSFRVFRGWRRAREGKPIADHPTRWS</sequence>
<keyword evidence="1" id="KW-0812">Transmembrane</keyword>
<protein>
    <submittedName>
        <fullName evidence="2">Uncharacterized protein</fullName>
    </submittedName>
</protein>